<organism evidence="1 2">
    <name type="scientific">Sporothrix epigloea</name>
    <dbReference type="NCBI Taxonomy" id="1892477"/>
    <lineage>
        <taxon>Eukaryota</taxon>
        <taxon>Fungi</taxon>
        <taxon>Dikarya</taxon>
        <taxon>Ascomycota</taxon>
        <taxon>Pezizomycotina</taxon>
        <taxon>Sordariomycetes</taxon>
        <taxon>Sordariomycetidae</taxon>
        <taxon>Ophiostomatales</taxon>
        <taxon>Ophiostomataceae</taxon>
        <taxon>Sporothrix</taxon>
    </lineage>
</organism>
<gene>
    <name evidence="1" type="ORF">SEPCBS119000_000922</name>
</gene>
<accession>A0ABP0D7X3</accession>
<dbReference type="PANTHER" id="PTHR21310:SF15">
    <property type="entry name" value="AMINOGLYCOSIDE PHOSPHOTRANSFERASE DOMAIN-CONTAINING PROTEIN"/>
    <property type="match status" value="1"/>
</dbReference>
<evidence type="ECO:0000313" key="1">
    <source>
        <dbReference type="EMBL" id="CAK7264309.1"/>
    </source>
</evidence>
<name>A0ABP0D7X3_9PEZI</name>
<sequence length="328" mass="36016">MNYVRQALPKVKISRVYAYEPAGSERAAAAGAPYMLLEGFYGNTLLDVEFDMCFLPESTQEHIMSQWTQMQTEIATISLPGIGSIAGLSPEGEPILGRLASAKAEGLLEEGPFETSVAFFRAVADAAVRRVAPANAASPTISWADLGRLVFSDIVQNTVLYADNCDKFPLNHMDLGTQNILVDDDFNFLAAIDWEFAQTAPWAVNYYPMPFPLRQSDAALERILNDPEHIGNRNFTLRNRSQKLYVSKFREAEAALKLAGRGLAGSFAAVLDGAPSRIHACFTNLENQPQDDEDLVREMVRLAFGCEGTTADKYLDAVRAKAGTPRNP</sequence>
<dbReference type="InterPro" id="IPR011009">
    <property type="entry name" value="Kinase-like_dom_sf"/>
</dbReference>
<dbReference type="EMBL" id="CAWUON010000006">
    <property type="protein sequence ID" value="CAK7264309.1"/>
    <property type="molecule type" value="Genomic_DNA"/>
</dbReference>
<protein>
    <recommendedName>
        <fullName evidence="3">Aminoglycoside phosphotransferase domain-containing protein</fullName>
    </recommendedName>
</protein>
<proteinExistence type="predicted"/>
<comment type="caution">
    <text evidence="1">The sequence shown here is derived from an EMBL/GenBank/DDBJ whole genome shotgun (WGS) entry which is preliminary data.</text>
</comment>
<dbReference type="InterPro" id="IPR051678">
    <property type="entry name" value="AGP_Transferase"/>
</dbReference>
<dbReference type="Proteomes" id="UP001642502">
    <property type="component" value="Unassembled WGS sequence"/>
</dbReference>
<evidence type="ECO:0000313" key="2">
    <source>
        <dbReference type="Proteomes" id="UP001642502"/>
    </source>
</evidence>
<reference evidence="1 2" key="1">
    <citation type="submission" date="2024-01" db="EMBL/GenBank/DDBJ databases">
        <authorList>
            <person name="Allen C."/>
            <person name="Tagirdzhanova G."/>
        </authorList>
    </citation>
    <scope>NUCLEOTIDE SEQUENCE [LARGE SCALE GENOMIC DNA]</scope>
    <source>
        <strain evidence="1 2">CBS 119000</strain>
    </source>
</reference>
<evidence type="ECO:0008006" key="3">
    <source>
        <dbReference type="Google" id="ProtNLM"/>
    </source>
</evidence>
<dbReference type="SUPFAM" id="SSF56112">
    <property type="entry name" value="Protein kinase-like (PK-like)"/>
    <property type="match status" value="1"/>
</dbReference>
<keyword evidence="2" id="KW-1185">Reference proteome</keyword>
<dbReference type="PANTHER" id="PTHR21310">
    <property type="entry name" value="AMINOGLYCOSIDE PHOSPHOTRANSFERASE-RELATED-RELATED"/>
    <property type="match status" value="1"/>
</dbReference>